<gene>
    <name evidence="2" type="ORF">MVLG_02015</name>
</gene>
<dbReference type="InterPro" id="IPR001810">
    <property type="entry name" value="F-box_dom"/>
</dbReference>
<dbReference type="InParanoid" id="U5H3W0"/>
<evidence type="ECO:0000313" key="4">
    <source>
        <dbReference type="Proteomes" id="UP000017200"/>
    </source>
</evidence>
<reference evidence="3" key="4">
    <citation type="submission" date="2015-06" db="UniProtKB">
        <authorList>
            <consortium name="EnsemblFungi"/>
        </authorList>
    </citation>
    <scope>IDENTIFICATION</scope>
</reference>
<dbReference type="SUPFAM" id="SSF81383">
    <property type="entry name" value="F-box domain"/>
    <property type="match status" value="1"/>
</dbReference>
<keyword evidence="4" id="KW-1185">Reference proteome</keyword>
<protein>
    <recommendedName>
        <fullName evidence="1">F-box domain-containing protein</fullName>
    </recommendedName>
</protein>
<sequence length="494" mass="55537">MPPMHDMLAPELISMILSLLHREDLLHTSLVSRSFRVLSARFLYTALVFRGPPAYAIDVDDENNLVEGVGEQRRARIEQLLTAFTPVGESTQLGTPGRNDATYWQSDVEPSAWIRSIQIVDYFKLSRQWLDLARLVKTATTLKHIIMKTNYESCTDNDDLLLDNWYDSEIYRFWTELQRSESLNALTLILGPSIPLGLDQFRNLTHLSIKSYSIDGVEDGVLPLTLTHLSLEYVHDIDDSFFHPALLANLCSLSLKNIPREAWVIITKAIKSFASQTPRPTSSLRKLVMDPFPHGFACLTVHTWIPTLSHLFLTLSSPTYSALVDLAILSTSSSSREYILDARTLLQVLGHVLPHLEGLIYTVGAGDVFIDAYDGTASHTSSAMTFHADHTLWLASFAEFKALRSLTHNLLLPNPGAIRVACRETFTRMPTLNTFSIRTGTKKAFDFSRMVPNEDGTPEEGTSEFKVRTVLYYGSLGMTEVEARRGWPEAKLGW</sequence>
<organism evidence="2">
    <name type="scientific">Microbotryum lychnidis-dioicae (strain p1A1 Lamole / MvSl-1064)</name>
    <name type="common">Anther smut fungus</name>
    <dbReference type="NCBI Taxonomy" id="683840"/>
    <lineage>
        <taxon>Eukaryota</taxon>
        <taxon>Fungi</taxon>
        <taxon>Dikarya</taxon>
        <taxon>Basidiomycota</taxon>
        <taxon>Pucciniomycotina</taxon>
        <taxon>Microbotryomycetes</taxon>
        <taxon>Microbotryales</taxon>
        <taxon>Microbotryaceae</taxon>
        <taxon>Microbotryum</taxon>
    </lineage>
</organism>
<dbReference type="HOGENOM" id="CLU_552306_0_0_1"/>
<dbReference type="EMBL" id="GL541656">
    <property type="protein sequence ID" value="KDE07743.1"/>
    <property type="molecule type" value="Genomic_DNA"/>
</dbReference>
<accession>U5H3W0</accession>
<dbReference type="Pfam" id="PF00646">
    <property type="entry name" value="F-box"/>
    <property type="match status" value="1"/>
</dbReference>
<dbReference type="Proteomes" id="UP000017200">
    <property type="component" value="Unassembled WGS sequence"/>
</dbReference>
<proteinExistence type="predicted"/>
<dbReference type="OrthoDB" id="2533297at2759"/>
<evidence type="ECO:0000313" key="2">
    <source>
        <dbReference type="EMBL" id="KDE07743.1"/>
    </source>
</evidence>
<reference evidence="4" key="1">
    <citation type="submission" date="2010-11" db="EMBL/GenBank/DDBJ databases">
        <title>The genome sequence of Microbotryum violaceum strain p1A1 Lamole.</title>
        <authorList>
            <person name="Cuomo C."/>
            <person name="Perlin M."/>
            <person name="Young S.K."/>
            <person name="Zeng Q."/>
            <person name="Gargeya S."/>
            <person name="Alvarado L."/>
            <person name="Berlin A."/>
            <person name="Chapman S.B."/>
            <person name="Chen Z."/>
            <person name="Freedman E."/>
            <person name="Gellesch M."/>
            <person name="Goldberg J."/>
            <person name="Griggs A."/>
            <person name="Gujja S."/>
            <person name="Heilman E."/>
            <person name="Heiman D."/>
            <person name="Howarth C."/>
            <person name="Mehta T."/>
            <person name="Neiman D."/>
            <person name="Pearson M."/>
            <person name="Roberts A."/>
            <person name="Saif S."/>
            <person name="Shea T."/>
            <person name="Shenoy N."/>
            <person name="Sisk P."/>
            <person name="Stolte C."/>
            <person name="Sykes S."/>
            <person name="White J."/>
            <person name="Yandava C."/>
            <person name="Haas B."/>
            <person name="Nusbaum C."/>
            <person name="Birren B."/>
        </authorList>
    </citation>
    <scope>NUCLEOTIDE SEQUENCE [LARGE SCALE GENOMIC DNA]</scope>
    <source>
        <strain evidence="4">p1A1 Lamole</strain>
    </source>
</reference>
<reference evidence="2 4" key="3">
    <citation type="journal article" date="2015" name="BMC Genomics">
        <title>Sex and parasites: genomic and transcriptomic analysis of Microbotryum lychnidis-dioicae, the biotrophic and plant-castrating anther smut fungus.</title>
        <authorList>
            <person name="Perlin M.H."/>
            <person name="Amselem J."/>
            <person name="Fontanillas E."/>
            <person name="Toh S.S."/>
            <person name="Chen Z."/>
            <person name="Goldberg J."/>
            <person name="Duplessis S."/>
            <person name="Henrissat B."/>
            <person name="Young S."/>
            <person name="Zeng Q."/>
            <person name="Aguileta G."/>
            <person name="Petit E."/>
            <person name="Badouin H."/>
            <person name="Andrews J."/>
            <person name="Razeeq D."/>
            <person name="Gabaldon T."/>
            <person name="Quesneville H."/>
            <person name="Giraud T."/>
            <person name="Hood M.E."/>
            <person name="Schultz D.J."/>
            <person name="Cuomo C.A."/>
        </authorList>
    </citation>
    <scope>NUCLEOTIDE SEQUENCE [LARGE SCALE GENOMIC DNA]</scope>
    <source>
        <strain evidence="4">p1A1 Lamole</strain>
        <strain evidence="2">P1A1 Lamole</strain>
    </source>
</reference>
<reference evidence="2" key="2">
    <citation type="submission" date="2010-11" db="EMBL/GenBank/DDBJ databases">
        <authorList>
            <consortium name="The Broad Institute Genome Sequencing Platform"/>
            <person name="Earl A."/>
            <person name="Ward D."/>
            <person name="Feldgarden M."/>
            <person name="Gevers D."/>
            <person name="Butler R."/>
            <person name="Young S.K."/>
            <person name="Zeng Q."/>
            <person name="Gargeya S."/>
            <person name="Fitzgerald M."/>
            <person name="Haas B."/>
            <person name="Abouelleil A."/>
            <person name="Alvarado L."/>
            <person name="Arachchi H.M."/>
            <person name="Berlin A."/>
            <person name="Brown A."/>
            <person name="Chapman S.B."/>
            <person name="Chen Z."/>
            <person name="Dunbar C."/>
            <person name="Freedman E."/>
            <person name="Gearin G."/>
            <person name="Gellesch M."/>
            <person name="Goldberg J."/>
            <person name="Griggs A."/>
            <person name="Gujja S."/>
            <person name="Heilman E."/>
            <person name="Heiman D."/>
            <person name="Howarth C."/>
            <person name="Larson L."/>
            <person name="Lui A."/>
            <person name="MacDonald P.J.P."/>
            <person name="Mehta T."/>
            <person name="Montmayeur A."/>
            <person name="Murphy C."/>
            <person name="Neiman D."/>
            <person name="Pearson M."/>
            <person name="Priest M."/>
            <person name="Roberts A."/>
            <person name="Saif S."/>
            <person name="Shea T."/>
            <person name="Shenoy N."/>
            <person name="Sisk P."/>
            <person name="Stolte C."/>
            <person name="Sykes S."/>
            <person name="White J."/>
            <person name="Yandava C."/>
            <person name="Wortman J."/>
            <person name="Nusbaum C."/>
            <person name="Birren B."/>
        </authorList>
    </citation>
    <scope>NUCLEOTIDE SEQUENCE</scope>
    <source>
        <strain evidence="2">P1A1 Lamole</strain>
    </source>
</reference>
<dbReference type="InterPro" id="IPR036047">
    <property type="entry name" value="F-box-like_dom_sf"/>
</dbReference>
<evidence type="ECO:0000259" key="1">
    <source>
        <dbReference type="Pfam" id="PF00646"/>
    </source>
</evidence>
<feature type="domain" description="F-box" evidence="1">
    <location>
        <begin position="9"/>
        <end position="39"/>
    </location>
</feature>
<dbReference type="AlphaFoldDB" id="U5H3W0"/>
<dbReference type="CDD" id="cd09917">
    <property type="entry name" value="F-box_SF"/>
    <property type="match status" value="1"/>
</dbReference>
<name>U5H3W0_USTV1</name>
<dbReference type="EMBL" id="AEIJ01000200">
    <property type="status" value="NOT_ANNOTATED_CDS"/>
    <property type="molecule type" value="Genomic_DNA"/>
</dbReference>
<dbReference type="EnsemblFungi" id="MVLG_02015T0">
    <property type="protein sequence ID" value="MVLG_02015T0"/>
    <property type="gene ID" value="MVLG_02015"/>
</dbReference>
<evidence type="ECO:0000313" key="3">
    <source>
        <dbReference type="EnsemblFungi" id="MVLG_02015T0"/>
    </source>
</evidence>